<sequence length="196" mass="22662">MDLIDYQPRPISNTRDEDNSNSSEEEHNNPHMRYILHIKDHFAKWSWAFPLRSKLPSLVDELAQQWPGMVLVHRRPKHPQSQVVYYIGLVERGNAILSNKLTEGINCTPYKAIYGQDPQVFPLFSEYLWQVFPNQRVVDANDLPVDIRSSLFDDNINHNNDQLSSFSGNIDTRSRSSNNTLVNTNTAYNNSHCAYN</sequence>
<feature type="region of interest" description="Disordered" evidence="1">
    <location>
        <begin position="1"/>
        <end position="28"/>
    </location>
</feature>
<reference evidence="2 3" key="1">
    <citation type="submission" date="2020-12" db="EMBL/GenBank/DDBJ databases">
        <title>Metabolic potential, ecology and presence of endohyphal bacteria is reflected in genomic diversity of Mucoromycotina.</title>
        <authorList>
            <person name="Muszewska A."/>
            <person name="Okrasinska A."/>
            <person name="Steczkiewicz K."/>
            <person name="Drgas O."/>
            <person name="Orlowska M."/>
            <person name="Perlinska-Lenart U."/>
            <person name="Aleksandrzak-Piekarczyk T."/>
            <person name="Szatraj K."/>
            <person name="Zielenkiewicz U."/>
            <person name="Pilsyk S."/>
            <person name="Malc E."/>
            <person name="Mieczkowski P."/>
            <person name="Kruszewska J.S."/>
            <person name="Biernat P."/>
            <person name="Pawlowska J."/>
        </authorList>
    </citation>
    <scope>NUCLEOTIDE SEQUENCE [LARGE SCALE GENOMIC DNA]</scope>
    <source>
        <strain evidence="2 3">CBS 142.35</strain>
    </source>
</reference>
<proteinExistence type="predicted"/>
<feature type="compositionally biased region" description="Basic and acidic residues" evidence="1">
    <location>
        <begin position="14"/>
        <end position="28"/>
    </location>
</feature>
<accession>A0A8H7R257</accession>
<gene>
    <name evidence="2" type="ORF">INT45_014125</name>
</gene>
<dbReference type="AlphaFoldDB" id="A0A8H7R257"/>
<dbReference type="OrthoDB" id="5592268at2759"/>
<organism evidence="2 3">
    <name type="scientific">Circinella minor</name>
    <dbReference type="NCBI Taxonomy" id="1195481"/>
    <lineage>
        <taxon>Eukaryota</taxon>
        <taxon>Fungi</taxon>
        <taxon>Fungi incertae sedis</taxon>
        <taxon>Mucoromycota</taxon>
        <taxon>Mucoromycotina</taxon>
        <taxon>Mucoromycetes</taxon>
        <taxon>Mucorales</taxon>
        <taxon>Lichtheimiaceae</taxon>
        <taxon>Circinella</taxon>
    </lineage>
</organism>
<comment type="caution">
    <text evidence="2">The sequence shown here is derived from an EMBL/GenBank/DDBJ whole genome shotgun (WGS) entry which is preliminary data.</text>
</comment>
<protein>
    <submittedName>
        <fullName evidence="2">Uncharacterized protein</fullName>
    </submittedName>
</protein>
<evidence type="ECO:0000313" key="2">
    <source>
        <dbReference type="EMBL" id="KAG2202863.1"/>
    </source>
</evidence>
<keyword evidence="3" id="KW-1185">Reference proteome</keyword>
<evidence type="ECO:0000256" key="1">
    <source>
        <dbReference type="SAM" id="MobiDB-lite"/>
    </source>
</evidence>
<dbReference type="EMBL" id="JAEPRB010001615">
    <property type="protein sequence ID" value="KAG2202863.1"/>
    <property type="molecule type" value="Genomic_DNA"/>
</dbReference>
<name>A0A8H7R257_9FUNG</name>
<dbReference type="Proteomes" id="UP000646827">
    <property type="component" value="Unassembled WGS sequence"/>
</dbReference>
<evidence type="ECO:0000313" key="3">
    <source>
        <dbReference type="Proteomes" id="UP000646827"/>
    </source>
</evidence>